<organism evidence="2">
    <name type="scientific">Rhodosorus marinus</name>
    <dbReference type="NCBI Taxonomy" id="101924"/>
    <lineage>
        <taxon>Eukaryota</taxon>
        <taxon>Rhodophyta</taxon>
        <taxon>Stylonematophyceae</taxon>
        <taxon>Stylonematales</taxon>
        <taxon>Stylonemataceae</taxon>
        <taxon>Rhodosorus</taxon>
    </lineage>
</organism>
<name>A0A7S2ZWQ4_9RHOD</name>
<feature type="region of interest" description="Disordered" evidence="1">
    <location>
        <begin position="21"/>
        <end position="63"/>
    </location>
</feature>
<evidence type="ECO:0000313" key="2">
    <source>
        <dbReference type="EMBL" id="CAE0053070.1"/>
    </source>
</evidence>
<dbReference type="EMBL" id="HBHW01027239">
    <property type="protein sequence ID" value="CAE0053070.1"/>
    <property type="molecule type" value="Transcribed_RNA"/>
</dbReference>
<sequence length="99" mass="11020">MTLSLLINSRRGVSVLHRAARSLSRTVQRNQPDRDPTGNGGIRGNGANEAEHSQMNGTGNEHVETTHFGFQDIPVNEKVATKDILFRLTRKNSDSFSRF</sequence>
<dbReference type="AlphaFoldDB" id="A0A7S2ZWQ4"/>
<accession>A0A7S2ZWQ4</accession>
<evidence type="ECO:0000256" key="1">
    <source>
        <dbReference type="SAM" id="MobiDB-lite"/>
    </source>
</evidence>
<protein>
    <submittedName>
        <fullName evidence="2">Uncharacterized protein</fullName>
    </submittedName>
</protein>
<gene>
    <name evidence="2" type="ORF">RMAR00112_LOCUS21098</name>
</gene>
<proteinExistence type="predicted"/>
<reference evidence="2" key="1">
    <citation type="submission" date="2021-01" db="EMBL/GenBank/DDBJ databases">
        <authorList>
            <person name="Corre E."/>
            <person name="Pelletier E."/>
            <person name="Niang G."/>
            <person name="Scheremetjew M."/>
            <person name="Finn R."/>
            <person name="Kale V."/>
            <person name="Holt S."/>
            <person name="Cochrane G."/>
            <person name="Meng A."/>
            <person name="Brown T."/>
            <person name="Cohen L."/>
        </authorList>
    </citation>
    <scope>NUCLEOTIDE SEQUENCE</scope>
    <source>
        <strain evidence="2">CCMP 769</strain>
    </source>
</reference>